<proteinExistence type="inferred from homology"/>
<dbReference type="GO" id="GO:0016020">
    <property type="term" value="C:membrane"/>
    <property type="evidence" value="ECO:0007669"/>
    <property type="project" value="TreeGrafter"/>
</dbReference>
<evidence type="ECO:0000313" key="5">
    <source>
        <dbReference type="Proteomes" id="UP000694397"/>
    </source>
</evidence>
<reference evidence="4" key="2">
    <citation type="submission" date="2025-08" db="UniProtKB">
        <authorList>
            <consortium name="Ensembl"/>
        </authorList>
    </citation>
    <scope>IDENTIFICATION</scope>
</reference>
<reference evidence="4 5" key="1">
    <citation type="submission" date="2019-04" db="EMBL/GenBank/DDBJ databases">
        <authorList>
            <consortium name="Wellcome Sanger Institute Data Sharing"/>
        </authorList>
    </citation>
    <scope>NUCLEOTIDE SEQUENCE [LARGE SCALE GENOMIC DNA]</scope>
</reference>
<dbReference type="GO" id="GO:0005576">
    <property type="term" value="C:extracellular region"/>
    <property type="evidence" value="ECO:0007669"/>
    <property type="project" value="InterPro"/>
</dbReference>
<evidence type="ECO:0000256" key="2">
    <source>
        <dbReference type="SAM" id="MobiDB-lite"/>
    </source>
</evidence>
<organism evidence="4 5">
    <name type="scientific">Scleropages formosus</name>
    <name type="common">Asian bonytongue</name>
    <name type="synonym">Osteoglossum formosum</name>
    <dbReference type="NCBI Taxonomy" id="113540"/>
    <lineage>
        <taxon>Eukaryota</taxon>
        <taxon>Metazoa</taxon>
        <taxon>Chordata</taxon>
        <taxon>Craniata</taxon>
        <taxon>Vertebrata</taxon>
        <taxon>Euteleostomi</taxon>
        <taxon>Actinopterygii</taxon>
        <taxon>Neopterygii</taxon>
        <taxon>Teleostei</taxon>
        <taxon>Osteoglossocephala</taxon>
        <taxon>Osteoglossomorpha</taxon>
        <taxon>Osteoglossiformes</taxon>
        <taxon>Osteoglossidae</taxon>
        <taxon>Scleropages</taxon>
    </lineage>
</organism>
<accession>A0A8C9RP68</accession>
<dbReference type="GO" id="GO:0042157">
    <property type="term" value="P:lipoprotein metabolic process"/>
    <property type="evidence" value="ECO:0007669"/>
    <property type="project" value="InterPro"/>
</dbReference>
<feature type="transmembrane region" description="Helical" evidence="3">
    <location>
        <begin position="99"/>
        <end position="119"/>
    </location>
</feature>
<dbReference type="Proteomes" id="UP000694397">
    <property type="component" value="Chromosome 11"/>
</dbReference>
<dbReference type="Ensembl" id="ENSSFOT00015020480.2">
    <property type="protein sequence ID" value="ENSSFOP00015020248.2"/>
    <property type="gene ID" value="ENSSFOG00015013019.2"/>
</dbReference>
<evidence type="ECO:0008006" key="6">
    <source>
        <dbReference type="Google" id="ProtNLM"/>
    </source>
</evidence>
<keyword evidence="3" id="KW-1133">Transmembrane helix</keyword>
<evidence type="ECO:0000313" key="4">
    <source>
        <dbReference type="Ensembl" id="ENSSFOP00015020248.2"/>
    </source>
</evidence>
<name>A0A8C9RP68_SCLFO</name>
<dbReference type="OrthoDB" id="6363454at2759"/>
<dbReference type="GeneTree" id="ENSGT01030000234599"/>
<protein>
    <recommendedName>
        <fullName evidence="6">Apolipoprotein L3-like</fullName>
    </recommendedName>
</protein>
<evidence type="ECO:0000256" key="1">
    <source>
        <dbReference type="ARBA" id="ARBA00010090"/>
    </source>
</evidence>
<feature type="region of interest" description="Disordered" evidence="2">
    <location>
        <begin position="1"/>
        <end position="27"/>
    </location>
</feature>
<comment type="similarity">
    <text evidence="1">Belongs to the apolipoprotein L family.</text>
</comment>
<keyword evidence="3" id="KW-0472">Membrane</keyword>
<dbReference type="InterPro" id="IPR008405">
    <property type="entry name" value="ApoL"/>
</dbReference>
<dbReference type="PANTHER" id="PTHR14096:SF34">
    <property type="entry name" value="APOLIPOPROTEIN L3-LIKE-RELATED"/>
    <property type="match status" value="1"/>
</dbReference>
<reference evidence="4" key="3">
    <citation type="submission" date="2025-09" db="UniProtKB">
        <authorList>
            <consortium name="Ensembl"/>
        </authorList>
    </citation>
    <scope>IDENTIFICATION</scope>
</reference>
<dbReference type="Pfam" id="PF05461">
    <property type="entry name" value="ApoL"/>
    <property type="match status" value="1"/>
</dbReference>
<keyword evidence="3" id="KW-0812">Transmembrane</keyword>
<evidence type="ECO:0000256" key="3">
    <source>
        <dbReference type="SAM" id="Phobius"/>
    </source>
</evidence>
<dbReference type="AlphaFoldDB" id="A0A8C9RP68"/>
<feature type="compositionally biased region" description="Basic and acidic residues" evidence="2">
    <location>
        <begin position="14"/>
        <end position="27"/>
    </location>
</feature>
<dbReference type="GO" id="GO:0008289">
    <property type="term" value="F:lipid binding"/>
    <property type="evidence" value="ECO:0007669"/>
    <property type="project" value="InterPro"/>
</dbReference>
<feature type="transmembrane region" description="Helical" evidence="3">
    <location>
        <begin position="70"/>
        <end position="93"/>
    </location>
</feature>
<dbReference type="PANTHER" id="PTHR14096">
    <property type="entry name" value="APOLIPOPROTEIN L"/>
    <property type="match status" value="1"/>
</dbReference>
<dbReference type="GO" id="GO:0006869">
    <property type="term" value="P:lipid transport"/>
    <property type="evidence" value="ECO:0007669"/>
    <property type="project" value="InterPro"/>
</dbReference>
<sequence>DTPRIGRQSAAGHPKRDSNPRPTREQDPLKQLVHQFKSLYKTSFQTFQKNINELKGIADSLEGTHWRTTVGSLTGGVVGAAGGITSIAGLALAPFTLGASLIVTGLGIGVAVAGGITGATSNITKMVKYAADRKNMEKILKDYGELMQPIIIRLQELSEKLNILQQLSTLREKYQENFSRVDLILQAGYRTGRSLTGIPELVRLIQMANIGKVAAQATRAVRVAEAFTGVLTGFFLALDIYFIVQDAKEIHNITQNNTDTTTQSDTVKFIAEIRKTATELEKGLDELTKVMNELNEFSPFPTS</sequence>
<keyword evidence="5" id="KW-1185">Reference proteome</keyword>